<sequence>MHLVLPYAGALTPAAAQAASTLALPHLERLLARLAPTHRDAGDELTLSPPHERAWALAAGWPVDAATDGLLPLAAAAARRDGLAVDDADAQDSPGWGLLSPTHWHFGTEQASLMDPAGLALDDADARELFDALQSLFNDEGWQLLWGAPTRWYLRHASLATLPTASLDRVVGRNVDPWLTSHPLARPFRRRQAEAQMLLHTHPVNARREARGKLPVNSFWLSGTGRARPGQPGADWQADDRLREPALAEDWTAWAEAWAQLDAGPLRELLARAEAGESVALTLCGERHAQRFEAQPRGLMKRLFGARRVAAAPLLESL</sequence>
<feature type="chain" id="PRO_5045727366" description="Phosphoglycerate mutase" evidence="1">
    <location>
        <begin position="19"/>
        <end position="318"/>
    </location>
</feature>
<keyword evidence="1" id="KW-0732">Signal</keyword>
<organism evidence="2 3">
    <name type="scientific">Pseudaquabacterium inlustre</name>
    <dbReference type="NCBI Taxonomy" id="2984192"/>
    <lineage>
        <taxon>Bacteria</taxon>
        <taxon>Pseudomonadati</taxon>
        <taxon>Pseudomonadota</taxon>
        <taxon>Betaproteobacteria</taxon>
        <taxon>Burkholderiales</taxon>
        <taxon>Sphaerotilaceae</taxon>
        <taxon>Pseudaquabacterium</taxon>
    </lineage>
</organism>
<evidence type="ECO:0000313" key="2">
    <source>
        <dbReference type="EMBL" id="MEK8049302.1"/>
    </source>
</evidence>
<evidence type="ECO:0008006" key="4">
    <source>
        <dbReference type="Google" id="ProtNLM"/>
    </source>
</evidence>
<protein>
    <recommendedName>
        <fullName evidence="4">Phosphoglycerate mutase</fullName>
    </recommendedName>
</protein>
<evidence type="ECO:0000256" key="1">
    <source>
        <dbReference type="SAM" id="SignalP"/>
    </source>
</evidence>
<gene>
    <name evidence="2" type="ORF">AACH10_03530</name>
</gene>
<dbReference type="RefSeq" id="WP_341408972.1">
    <property type="nucleotide sequence ID" value="NZ_JBBUTH010000001.1"/>
</dbReference>
<comment type="caution">
    <text evidence="2">The sequence shown here is derived from an EMBL/GenBank/DDBJ whole genome shotgun (WGS) entry which is preliminary data.</text>
</comment>
<proteinExistence type="predicted"/>
<keyword evidence="3" id="KW-1185">Reference proteome</keyword>
<dbReference type="Proteomes" id="UP001365405">
    <property type="component" value="Unassembled WGS sequence"/>
</dbReference>
<reference evidence="2 3" key="1">
    <citation type="submission" date="2024-04" db="EMBL/GenBank/DDBJ databases">
        <title>Novel species of the genus Ideonella isolated from streams.</title>
        <authorList>
            <person name="Lu H."/>
        </authorList>
    </citation>
    <scope>NUCLEOTIDE SEQUENCE [LARGE SCALE GENOMIC DNA]</scope>
    <source>
        <strain evidence="2 3">DXS22W</strain>
    </source>
</reference>
<evidence type="ECO:0000313" key="3">
    <source>
        <dbReference type="Proteomes" id="UP001365405"/>
    </source>
</evidence>
<name>A0ABU9CBP8_9BURK</name>
<accession>A0ABU9CBP8</accession>
<dbReference type="EMBL" id="JBBUTH010000001">
    <property type="protein sequence ID" value="MEK8049302.1"/>
    <property type="molecule type" value="Genomic_DNA"/>
</dbReference>
<feature type="signal peptide" evidence="1">
    <location>
        <begin position="1"/>
        <end position="18"/>
    </location>
</feature>